<accession>A0AB74UQ34</accession>
<reference evidence="1" key="1">
    <citation type="submission" date="2024-10" db="EMBL/GenBank/DDBJ databases">
        <authorList>
            <person name="Li Q."/>
            <person name="Liu M."/>
            <person name="Guo S."/>
            <person name="Shi X."/>
            <person name="Zhou F."/>
            <person name="Li J."/>
        </authorList>
    </citation>
    <scope>NUCLEOTIDE SEQUENCE</scope>
</reference>
<proteinExistence type="predicted"/>
<organism evidence="1">
    <name type="scientific">Klebsiella phage HenuGS</name>
    <dbReference type="NCBI Taxonomy" id="3350566"/>
    <lineage>
        <taxon>Viruses</taxon>
        <taxon>Duplodnaviria</taxon>
        <taxon>Heunggongvirae</taxon>
        <taxon>Uroviricota</taxon>
        <taxon>Caudoviricetes</taxon>
        <taxon>Autographivirales</taxon>
        <taxon>Autoscriptoviridae</taxon>
        <taxon>Slopekvirinae</taxon>
        <taxon>Drulisvirus</taxon>
    </lineage>
</organism>
<sequence length="69" mass="7919">MIKYDVYNLRGTYYRLSVDTPLAHPAEWYCPFLGAWFGDCAFDGMFILLCDRSVLVARNVVFKDGVCSQ</sequence>
<name>A0AB74UQ34_9CAUD</name>
<protein>
    <submittedName>
        <fullName evidence="1">Uncharacterized protein</fullName>
    </submittedName>
</protein>
<evidence type="ECO:0000313" key="1">
    <source>
        <dbReference type="EMBL" id="XHV15822.1"/>
    </source>
</evidence>
<dbReference type="EMBL" id="PQ362313">
    <property type="protein sequence ID" value="XHV15822.1"/>
    <property type="molecule type" value="Genomic_DNA"/>
</dbReference>